<dbReference type="Proteomes" id="UP000015106">
    <property type="component" value="Chromosome 3"/>
</dbReference>
<reference evidence="3" key="1">
    <citation type="journal article" date="2013" name="Nature">
        <title>Draft genome of the wheat A-genome progenitor Triticum urartu.</title>
        <authorList>
            <person name="Ling H.Q."/>
            <person name="Zhao S."/>
            <person name="Liu D."/>
            <person name="Wang J."/>
            <person name="Sun H."/>
            <person name="Zhang C."/>
            <person name="Fan H."/>
            <person name="Li D."/>
            <person name="Dong L."/>
            <person name="Tao Y."/>
            <person name="Gao C."/>
            <person name="Wu H."/>
            <person name="Li Y."/>
            <person name="Cui Y."/>
            <person name="Guo X."/>
            <person name="Zheng S."/>
            <person name="Wang B."/>
            <person name="Yu K."/>
            <person name="Liang Q."/>
            <person name="Yang W."/>
            <person name="Lou X."/>
            <person name="Chen J."/>
            <person name="Feng M."/>
            <person name="Jian J."/>
            <person name="Zhang X."/>
            <person name="Luo G."/>
            <person name="Jiang Y."/>
            <person name="Liu J."/>
            <person name="Wang Z."/>
            <person name="Sha Y."/>
            <person name="Zhang B."/>
            <person name="Wu H."/>
            <person name="Tang D."/>
            <person name="Shen Q."/>
            <person name="Xue P."/>
            <person name="Zou S."/>
            <person name="Wang X."/>
            <person name="Liu X."/>
            <person name="Wang F."/>
            <person name="Yang Y."/>
            <person name="An X."/>
            <person name="Dong Z."/>
            <person name="Zhang K."/>
            <person name="Zhang X."/>
            <person name="Luo M.C."/>
            <person name="Dvorak J."/>
            <person name="Tong Y."/>
            <person name="Wang J."/>
            <person name="Yang H."/>
            <person name="Li Z."/>
            <person name="Wang D."/>
            <person name="Zhang A."/>
            <person name="Wang J."/>
        </authorList>
    </citation>
    <scope>NUCLEOTIDE SEQUENCE</scope>
    <source>
        <strain evidence="3">cv. G1812</strain>
    </source>
</reference>
<feature type="compositionally biased region" description="Polar residues" evidence="1">
    <location>
        <begin position="165"/>
        <end position="182"/>
    </location>
</feature>
<reference evidence="2" key="2">
    <citation type="submission" date="2018-03" db="EMBL/GenBank/DDBJ databases">
        <title>The Triticum urartu genome reveals the dynamic nature of wheat genome evolution.</title>
        <authorList>
            <person name="Ling H."/>
            <person name="Ma B."/>
            <person name="Shi X."/>
            <person name="Liu H."/>
            <person name="Dong L."/>
            <person name="Sun H."/>
            <person name="Cao Y."/>
            <person name="Gao Q."/>
            <person name="Zheng S."/>
            <person name="Li Y."/>
            <person name="Yu Y."/>
            <person name="Du H."/>
            <person name="Qi M."/>
            <person name="Li Y."/>
            <person name="Yu H."/>
            <person name="Cui Y."/>
            <person name="Wang N."/>
            <person name="Chen C."/>
            <person name="Wu H."/>
            <person name="Zhao Y."/>
            <person name="Zhang J."/>
            <person name="Li Y."/>
            <person name="Zhou W."/>
            <person name="Zhang B."/>
            <person name="Hu W."/>
            <person name="Eijk M."/>
            <person name="Tang J."/>
            <person name="Witsenboer H."/>
            <person name="Zhao S."/>
            <person name="Li Z."/>
            <person name="Zhang A."/>
            <person name="Wang D."/>
            <person name="Liang C."/>
        </authorList>
    </citation>
    <scope>NUCLEOTIDE SEQUENCE [LARGE SCALE GENOMIC DNA]</scope>
    <source>
        <strain evidence="2">cv. G1812</strain>
    </source>
</reference>
<evidence type="ECO:0000313" key="3">
    <source>
        <dbReference type="Proteomes" id="UP000015106"/>
    </source>
</evidence>
<dbReference type="Gramene" id="TuG1812G0300001865.01.T01">
    <property type="protein sequence ID" value="TuG1812G0300001865.01.T01.cds379738"/>
    <property type="gene ID" value="TuG1812G0300001865.01"/>
</dbReference>
<sequence>RGHATTSRAAGHFRRVAGPSASQGAPPPPPCPEQGAARGGTDNPAAANTTRPSVGGGRRRQQGGREEGGRRGKGLAPRSHLPGRRHGGGSGRGKRGEGDRDGRRPSVVGALRKNLCASIISIGRKVLLSIARPLNPRAFTYTSSTIYIERCAGTSPHMIPKKHQSSSTNGRSIEPTSPTELNYSGLLPSTLI</sequence>
<keyword evidence="3" id="KW-1185">Reference proteome</keyword>
<name>A0A8R7PR85_TRIUA</name>
<feature type="compositionally biased region" description="Basic and acidic residues" evidence="1">
    <location>
        <begin position="94"/>
        <end position="104"/>
    </location>
</feature>
<feature type="region of interest" description="Disordered" evidence="1">
    <location>
        <begin position="156"/>
        <end position="192"/>
    </location>
</feature>
<evidence type="ECO:0000313" key="2">
    <source>
        <dbReference type="EnsemblPlants" id="TuG1812G0300001865.01.T01.cds379738"/>
    </source>
</evidence>
<reference evidence="2" key="3">
    <citation type="submission" date="2022-06" db="UniProtKB">
        <authorList>
            <consortium name="EnsemblPlants"/>
        </authorList>
    </citation>
    <scope>IDENTIFICATION</scope>
</reference>
<protein>
    <submittedName>
        <fullName evidence="2">Uncharacterized protein</fullName>
    </submittedName>
</protein>
<organism evidence="2 3">
    <name type="scientific">Triticum urartu</name>
    <name type="common">Red wild einkorn</name>
    <name type="synonym">Crithodium urartu</name>
    <dbReference type="NCBI Taxonomy" id="4572"/>
    <lineage>
        <taxon>Eukaryota</taxon>
        <taxon>Viridiplantae</taxon>
        <taxon>Streptophyta</taxon>
        <taxon>Embryophyta</taxon>
        <taxon>Tracheophyta</taxon>
        <taxon>Spermatophyta</taxon>
        <taxon>Magnoliopsida</taxon>
        <taxon>Liliopsida</taxon>
        <taxon>Poales</taxon>
        <taxon>Poaceae</taxon>
        <taxon>BOP clade</taxon>
        <taxon>Pooideae</taxon>
        <taxon>Triticodae</taxon>
        <taxon>Triticeae</taxon>
        <taxon>Triticinae</taxon>
        <taxon>Triticum</taxon>
    </lineage>
</organism>
<feature type="region of interest" description="Disordered" evidence="1">
    <location>
        <begin position="1"/>
        <end position="106"/>
    </location>
</feature>
<dbReference type="AlphaFoldDB" id="A0A8R7PR85"/>
<accession>A0A8R7PR85</accession>
<evidence type="ECO:0000256" key="1">
    <source>
        <dbReference type="SAM" id="MobiDB-lite"/>
    </source>
</evidence>
<dbReference type="EnsemblPlants" id="TuG1812G0300001865.01.T01">
    <property type="protein sequence ID" value="TuG1812G0300001865.01.T01.cds379738"/>
    <property type="gene ID" value="TuG1812G0300001865.01"/>
</dbReference>
<proteinExistence type="predicted"/>